<dbReference type="Pfam" id="PF11706">
    <property type="entry name" value="zf-CGNR"/>
    <property type="match status" value="1"/>
</dbReference>
<dbReference type="InterPro" id="IPR021005">
    <property type="entry name" value="Znf_CGNR"/>
</dbReference>
<dbReference type="RefSeq" id="WP_370563443.1">
    <property type="nucleotide sequence ID" value="NZ_JBFWIB010000004.1"/>
</dbReference>
<keyword evidence="4" id="KW-1185">Reference proteome</keyword>
<dbReference type="SUPFAM" id="SSF160904">
    <property type="entry name" value="Jann2411-like"/>
    <property type="match status" value="1"/>
</dbReference>
<dbReference type="PANTHER" id="PTHR35525:SF3">
    <property type="entry name" value="BLL6575 PROTEIN"/>
    <property type="match status" value="1"/>
</dbReference>
<dbReference type="Pfam" id="PF07336">
    <property type="entry name" value="ABATE"/>
    <property type="match status" value="1"/>
</dbReference>
<dbReference type="EMBL" id="JBFWIC010000031">
    <property type="protein sequence ID" value="MEZ0476285.1"/>
    <property type="molecule type" value="Genomic_DNA"/>
</dbReference>
<dbReference type="Gene3D" id="1.10.3300.10">
    <property type="entry name" value="Jann2411-like domain"/>
    <property type="match status" value="1"/>
</dbReference>
<dbReference type="InterPro" id="IPR023286">
    <property type="entry name" value="ABATE_dom_sf"/>
</dbReference>
<sequence>MNSAGMQRDGHPTEASMVGDHLAMDLLNTEVRSHGEPVDYWSTAEDALRWLARHGIVPPSGAGGVVPADLLVQARTLRAQARGLIVKRKEGKAGDIKGLNTYLHAYLSAPNLERDRDGNLALTRIARGDAVASLLGPVAEAVAQLLVEGDFALVKQCEHPDCILWFYDRTKSHKRRWCSMAVCGNRYKAAQFRKRSSGEATPRSRPAPVGPRPGRPPTASSKRSGK</sequence>
<gene>
    <name evidence="3" type="ORF">AB6713_16940</name>
</gene>
<feature type="region of interest" description="Disordered" evidence="1">
    <location>
        <begin position="192"/>
        <end position="226"/>
    </location>
</feature>
<evidence type="ECO:0000313" key="4">
    <source>
        <dbReference type="Proteomes" id="UP001566331"/>
    </source>
</evidence>
<proteinExistence type="predicted"/>
<dbReference type="Proteomes" id="UP001566331">
    <property type="component" value="Unassembled WGS sequence"/>
</dbReference>
<protein>
    <submittedName>
        <fullName evidence="3">ABATE domain-containing protein</fullName>
    </submittedName>
</protein>
<reference evidence="3 4" key="1">
    <citation type="submission" date="2024-07" db="EMBL/GenBank/DDBJ databases">
        <title>Luteimonas salilacus sp. nov., isolated from the shore soil of Salt Lake in Tibet of China.</title>
        <authorList>
            <person name="Zhang X."/>
            <person name="Li A."/>
        </authorList>
    </citation>
    <scope>NUCLEOTIDE SEQUENCE [LARGE SCALE GENOMIC DNA]</scope>
    <source>
        <strain evidence="3 4">B3-2-R+30</strain>
    </source>
</reference>
<accession>A0ABV4HY50</accession>
<organism evidence="3 4">
    <name type="scientific">Luteimonas salinilitoris</name>
    <dbReference type="NCBI Taxonomy" id="3237697"/>
    <lineage>
        <taxon>Bacteria</taxon>
        <taxon>Pseudomonadati</taxon>
        <taxon>Pseudomonadota</taxon>
        <taxon>Gammaproteobacteria</taxon>
        <taxon>Lysobacterales</taxon>
        <taxon>Lysobacteraceae</taxon>
        <taxon>Luteimonas</taxon>
    </lineage>
</organism>
<evidence type="ECO:0000259" key="2">
    <source>
        <dbReference type="Pfam" id="PF11706"/>
    </source>
</evidence>
<feature type="domain" description="Zinc finger CGNR" evidence="2">
    <location>
        <begin position="154"/>
        <end position="195"/>
    </location>
</feature>
<evidence type="ECO:0000313" key="3">
    <source>
        <dbReference type="EMBL" id="MEZ0476285.1"/>
    </source>
</evidence>
<name>A0ABV4HY50_9GAMM</name>
<dbReference type="PANTHER" id="PTHR35525">
    <property type="entry name" value="BLL6575 PROTEIN"/>
    <property type="match status" value="1"/>
</dbReference>
<dbReference type="InterPro" id="IPR010852">
    <property type="entry name" value="ABATE"/>
</dbReference>
<comment type="caution">
    <text evidence="3">The sequence shown here is derived from an EMBL/GenBank/DDBJ whole genome shotgun (WGS) entry which is preliminary data.</text>
</comment>
<evidence type="ECO:0000256" key="1">
    <source>
        <dbReference type="SAM" id="MobiDB-lite"/>
    </source>
</evidence>